<gene>
    <name evidence="2" type="ORF">BN990_04299</name>
</gene>
<dbReference type="CDD" id="cd20175">
    <property type="entry name" value="ThyX"/>
    <property type="match status" value="2"/>
</dbReference>
<dbReference type="PANTHER" id="PTHR34934">
    <property type="entry name" value="FLAVIN-DEPENDENT THYMIDYLATE SYNTHASE"/>
    <property type="match status" value="1"/>
</dbReference>
<dbReference type="GO" id="GO:0006231">
    <property type="term" value="P:dTMP biosynthetic process"/>
    <property type="evidence" value="ECO:0007669"/>
    <property type="project" value="InterPro"/>
</dbReference>
<dbReference type="GO" id="GO:0050660">
    <property type="term" value="F:flavin adenine dinucleotide binding"/>
    <property type="evidence" value="ECO:0007669"/>
    <property type="project" value="InterPro"/>
</dbReference>
<dbReference type="RefSeq" id="WP_038246964.1">
    <property type="nucleotide sequence ID" value="NZ_BNER01000008.1"/>
</dbReference>
<feature type="compositionally biased region" description="Basic and acidic residues" evidence="1">
    <location>
        <begin position="1"/>
        <end position="28"/>
    </location>
</feature>
<feature type="region of interest" description="Disordered" evidence="1">
    <location>
        <begin position="1"/>
        <end position="52"/>
    </location>
</feature>
<dbReference type="STRING" id="1462526.BN990_04299"/>
<dbReference type="PANTHER" id="PTHR34934:SF1">
    <property type="entry name" value="FLAVIN-DEPENDENT THYMIDYLATE SYNTHASE"/>
    <property type="match status" value="1"/>
</dbReference>
<sequence length="538" mass="61853">MSNTKEKQTEETSEEVKTNKEKSSDGKNKSSKQTTISAKKNSKTSTKEQKQRDLSPFISNVDGNVYAITNLPEEFIATLFAWVSRSPKSFKENLSKALDEFQIEASTHDIFKGLNKKAKDFHEKWTVGYGHSSVAEHAVAHVGIEKVSRLISAELELSNTFYSITEYSQRYQKPQRGDWYNPFEKSSELHTDFEDYMNESYDAFETLIKGVYNHLKKKDKDLLSPQSGKQSDNEKLKLAFEDARYVLPLAMYTQLGMSANGRAWRDGLATLETSNYPESLKLKNDLKTEISKVLPVLLKYADASPYQLGVKKHIQQTYQDIITPVSHEPEVSLTGLIDTEDSLIKEILTTHYVQHSCVPYSVAVGRVLEMTGEQRIKAMKGILFRMTHFDNPPEAFKRVKYNADLLVSEANWHQLLRHNRKSNFIYSDPTPIHGFIIPPRIKEAGLSYILEGMHKKSMEIFHKVHESDINNKSLADYAVLNAHKRRVLANFDLWEAYHLINLRTSEEAQWDIKRTFNTLYNLIEQYHPTLISAAKRRK</sequence>
<reference evidence="2 3" key="1">
    <citation type="submission" date="2014-03" db="EMBL/GenBank/DDBJ databases">
        <authorList>
            <person name="Urmite Genomes U."/>
        </authorList>
    </citation>
    <scope>NUCLEOTIDE SEQUENCE [LARGE SCALE GENOMIC DNA]</scope>
    <source>
        <strain evidence="2 3">Vm-5</strain>
    </source>
</reference>
<dbReference type="GO" id="GO:0070402">
    <property type="term" value="F:NADPH binding"/>
    <property type="evidence" value="ECO:0007669"/>
    <property type="project" value="TreeGrafter"/>
</dbReference>
<dbReference type="GO" id="GO:0004799">
    <property type="term" value="F:thymidylate synthase activity"/>
    <property type="evidence" value="ECO:0007669"/>
    <property type="project" value="TreeGrafter"/>
</dbReference>
<accession>A0A024QIB1</accession>
<protein>
    <submittedName>
        <fullName evidence="2">FAD-dependent thymidylate synthase</fullName>
    </submittedName>
</protein>
<reference evidence="3" key="2">
    <citation type="submission" date="2014-05" db="EMBL/GenBank/DDBJ databases">
        <title>Draft genome sequence of Virgibacillus massiliensis Vm-5.</title>
        <authorList>
            <person name="Khelaifia S."/>
            <person name="Croce O."/>
            <person name="Lagier J.C."/>
            <person name="Raoult D."/>
        </authorList>
    </citation>
    <scope>NUCLEOTIDE SEQUENCE [LARGE SCALE GENOMIC DNA]</scope>
    <source>
        <strain evidence="3">Vm-5</strain>
    </source>
</reference>
<evidence type="ECO:0000313" key="2">
    <source>
        <dbReference type="EMBL" id="CDQ41920.1"/>
    </source>
</evidence>
<comment type="caution">
    <text evidence="2">The sequence shown here is derived from an EMBL/GenBank/DDBJ whole genome shotgun (WGS) entry which is preliminary data.</text>
</comment>
<evidence type="ECO:0000313" key="3">
    <source>
        <dbReference type="Proteomes" id="UP000028875"/>
    </source>
</evidence>
<dbReference type="AlphaFoldDB" id="A0A024QIB1"/>
<proteinExistence type="predicted"/>
<organism evidence="2 3">
    <name type="scientific">Virgibacillus massiliensis</name>
    <dbReference type="NCBI Taxonomy" id="1462526"/>
    <lineage>
        <taxon>Bacteria</taxon>
        <taxon>Bacillati</taxon>
        <taxon>Bacillota</taxon>
        <taxon>Bacilli</taxon>
        <taxon>Bacillales</taxon>
        <taxon>Bacillaceae</taxon>
        <taxon>Virgibacillus</taxon>
    </lineage>
</organism>
<dbReference type="PROSITE" id="PS51331">
    <property type="entry name" value="THYX"/>
    <property type="match status" value="2"/>
</dbReference>
<dbReference type="eggNOG" id="COG1351">
    <property type="taxonomic scope" value="Bacteria"/>
</dbReference>
<dbReference type="InterPro" id="IPR036098">
    <property type="entry name" value="Thymidylate_synthase_ThyX_sf"/>
</dbReference>
<keyword evidence="3" id="KW-1185">Reference proteome</keyword>
<dbReference type="EMBL" id="CCDP010000003">
    <property type="protein sequence ID" value="CDQ41920.1"/>
    <property type="molecule type" value="Genomic_DNA"/>
</dbReference>
<dbReference type="Gene3D" id="3.30.1360.170">
    <property type="match status" value="2"/>
</dbReference>
<dbReference type="Pfam" id="PF02511">
    <property type="entry name" value="Thy1"/>
    <property type="match status" value="2"/>
</dbReference>
<dbReference type="OrthoDB" id="9780625at2"/>
<name>A0A024QIB1_9BACI</name>
<dbReference type="Proteomes" id="UP000028875">
    <property type="component" value="Unassembled WGS sequence"/>
</dbReference>
<dbReference type="InterPro" id="IPR003669">
    <property type="entry name" value="Thymidylate_synthase_ThyX"/>
</dbReference>
<evidence type="ECO:0000256" key="1">
    <source>
        <dbReference type="SAM" id="MobiDB-lite"/>
    </source>
</evidence>
<dbReference type="GO" id="GO:0050797">
    <property type="term" value="F:thymidylate synthase (FAD) activity"/>
    <property type="evidence" value="ECO:0007669"/>
    <property type="project" value="InterPro"/>
</dbReference>
<dbReference type="SUPFAM" id="SSF69796">
    <property type="entry name" value="Thymidylate synthase-complementing protein Thy1"/>
    <property type="match status" value="2"/>
</dbReference>